<feature type="binding site" evidence="5">
    <location>
        <position position="132"/>
    </location>
    <ligand>
        <name>FAD</name>
        <dbReference type="ChEBI" id="CHEBI:57692"/>
    </ligand>
</feature>
<dbReference type="HAMAP" id="MF_01685">
    <property type="entry name" value="FENR2"/>
    <property type="match status" value="1"/>
</dbReference>
<dbReference type="InterPro" id="IPR036188">
    <property type="entry name" value="FAD/NAD-bd_sf"/>
</dbReference>
<gene>
    <name evidence="7" type="ORF">Ttaiw_02065</name>
</gene>
<dbReference type="STRING" id="307486.GCA_000807215_01701"/>
<name>A0A554X2M0_9BURK</name>
<dbReference type="InterPro" id="IPR050097">
    <property type="entry name" value="Ferredoxin-NADP_redctase_2"/>
</dbReference>
<feature type="binding site" evidence="5">
    <location>
        <position position="51"/>
    </location>
    <ligand>
        <name>FAD</name>
        <dbReference type="ChEBI" id="CHEBI:57692"/>
    </ligand>
</feature>
<evidence type="ECO:0000256" key="3">
    <source>
        <dbReference type="ARBA" id="ARBA00022857"/>
    </source>
</evidence>
<sequence>MRDNAPLRTDAVVIGAGPVGLFQAFQLGLQEVGVHVVDGLPYAGGQCAALYPDKYIYDLPALPGCSGEELAQRLLQQLAPLRVPVHLGQVVSALERLPADADARSPRFRLQTDGGLTFECRAVVIAAGVGAFLPRKVPVPELQAWEGRQVYYHDLPPAQWVGQRVVVMGGTEAAARLALTLAQGNAAHVTLLHRNDRFVIDAPLDEELQSAIGAGWIRLCLGQPVGAIATDDGRLEALEIATADDRRLALPLDLLLPRLGLSPRLGPIAEWGLALERKHLVVETAGYQTSEPGIHAVGDVNTYPGKRKLIVCGFHEATLAAFAIAQALRPDERIALEYTTTSTRLQRLLGVVDGAGGQASGTRRIGTGA</sequence>
<comment type="similarity">
    <text evidence="5">Belongs to the ferredoxin--NADP reductase type 2 family.</text>
</comment>
<reference evidence="7 8" key="1">
    <citation type="submission" date="2019-07" db="EMBL/GenBank/DDBJ databases">
        <title>Tepidimonas taiwanensis I1-1 draft genome.</title>
        <authorList>
            <person name="Da Costa M.S."/>
            <person name="Froufe H.J.C."/>
            <person name="Egas C."/>
            <person name="Albuquerque L."/>
        </authorList>
    </citation>
    <scope>NUCLEOTIDE SEQUENCE [LARGE SCALE GENOMIC DNA]</scope>
    <source>
        <strain evidence="7 8">I1-1</strain>
    </source>
</reference>
<evidence type="ECO:0000256" key="2">
    <source>
        <dbReference type="ARBA" id="ARBA00022827"/>
    </source>
</evidence>
<evidence type="ECO:0000259" key="6">
    <source>
        <dbReference type="Pfam" id="PF07992"/>
    </source>
</evidence>
<feature type="binding site" evidence="5">
    <location>
        <position position="38"/>
    </location>
    <ligand>
        <name>FAD</name>
        <dbReference type="ChEBI" id="CHEBI:57692"/>
    </ligand>
</feature>
<dbReference type="PRINTS" id="PR00368">
    <property type="entry name" value="FADPNR"/>
</dbReference>
<feature type="binding site" evidence="5">
    <location>
        <position position="340"/>
    </location>
    <ligand>
        <name>FAD</name>
        <dbReference type="ChEBI" id="CHEBI:57692"/>
    </ligand>
</feature>
<dbReference type="GO" id="GO:0050661">
    <property type="term" value="F:NADP binding"/>
    <property type="evidence" value="ECO:0007669"/>
    <property type="project" value="UniProtKB-UniRule"/>
</dbReference>
<feature type="binding site" evidence="5">
    <location>
        <position position="299"/>
    </location>
    <ligand>
        <name>FAD</name>
        <dbReference type="ChEBI" id="CHEBI:57692"/>
    </ligand>
</feature>
<dbReference type="EMBL" id="VJOM01000026">
    <property type="protein sequence ID" value="TSE30101.1"/>
    <property type="molecule type" value="Genomic_DNA"/>
</dbReference>
<keyword evidence="2 5" id="KW-0274">FAD</keyword>
<evidence type="ECO:0000313" key="7">
    <source>
        <dbReference type="EMBL" id="TSE30101.1"/>
    </source>
</evidence>
<dbReference type="Gene3D" id="3.50.50.60">
    <property type="entry name" value="FAD/NAD(P)-binding domain"/>
    <property type="match status" value="2"/>
</dbReference>
<dbReference type="InterPro" id="IPR022890">
    <property type="entry name" value="Fd--NADP_Rdtase_type_2"/>
</dbReference>
<dbReference type="SUPFAM" id="SSF51905">
    <property type="entry name" value="FAD/NAD(P)-binding domain"/>
    <property type="match status" value="1"/>
</dbReference>
<protein>
    <recommendedName>
        <fullName evidence="5">Ferredoxin--NADP reductase</fullName>
        <shortName evidence="5">FNR</shortName>
        <shortName evidence="5">Fd-NADP(+) reductase</shortName>
        <ecNumber evidence="5">1.18.1.2</ecNumber>
    </recommendedName>
</protein>
<comment type="caution">
    <text evidence="7">The sequence shown here is derived from an EMBL/GenBank/DDBJ whole genome shotgun (WGS) entry which is preliminary data.</text>
</comment>
<comment type="subunit">
    <text evidence="5">Homodimer.</text>
</comment>
<dbReference type="GO" id="GO:0050660">
    <property type="term" value="F:flavin adenine dinucleotide binding"/>
    <property type="evidence" value="ECO:0007669"/>
    <property type="project" value="UniProtKB-UniRule"/>
</dbReference>
<dbReference type="GO" id="GO:0004324">
    <property type="term" value="F:ferredoxin-NADP+ reductase activity"/>
    <property type="evidence" value="ECO:0007669"/>
    <property type="project" value="UniProtKB-UniRule"/>
</dbReference>
<comment type="cofactor">
    <cofactor evidence="5">
        <name>FAD</name>
        <dbReference type="ChEBI" id="CHEBI:57692"/>
    </cofactor>
    <text evidence="5">Binds 1 FAD per subunit.</text>
</comment>
<feature type="binding site" evidence="5">
    <location>
        <position position="46"/>
    </location>
    <ligand>
        <name>FAD</name>
        <dbReference type="ChEBI" id="CHEBI:57692"/>
    </ligand>
</feature>
<evidence type="ECO:0000313" key="8">
    <source>
        <dbReference type="Proteomes" id="UP000317763"/>
    </source>
</evidence>
<keyword evidence="4 5" id="KW-0560">Oxidoreductase</keyword>
<dbReference type="PRINTS" id="PR00469">
    <property type="entry name" value="PNDRDTASEII"/>
</dbReference>
<comment type="caution">
    <text evidence="5">Lacks conserved residue(s) required for the propagation of feature annotation.</text>
</comment>
<feature type="domain" description="FAD/NAD(P)-binding" evidence="6">
    <location>
        <begin position="10"/>
        <end position="304"/>
    </location>
</feature>
<dbReference type="AlphaFoldDB" id="A0A554X2M0"/>
<comment type="catalytic activity">
    <reaction evidence="5">
        <text>2 reduced [2Fe-2S]-[ferredoxin] + NADP(+) + H(+) = 2 oxidized [2Fe-2S]-[ferredoxin] + NADPH</text>
        <dbReference type="Rhea" id="RHEA:20125"/>
        <dbReference type="Rhea" id="RHEA-COMP:10000"/>
        <dbReference type="Rhea" id="RHEA-COMP:10001"/>
        <dbReference type="ChEBI" id="CHEBI:15378"/>
        <dbReference type="ChEBI" id="CHEBI:33737"/>
        <dbReference type="ChEBI" id="CHEBI:33738"/>
        <dbReference type="ChEBI" id="CHEBI:57783"/>
        <dbReference type="ChEBI" id="CHEBI:58349"/>
        <dbReference type="EC" id="1.18.1.2"/>
    </reaction>
</comment>
<organism evidence="7 8">
    <name type="scientific">Tepidimonas taiwanensis</name>
    <dbReference type="NCBI Taxonomy" id="307486"/>
    <lineage>
        <taxon>Bacteria</taxon>
        <taxon>Pseudomonadati</taxon>
        <taxon>Pseudomonadota</taxon>
        <taxon>Betaproteobacteria</taxon>
        <taxon>Burkholderiales</taxon>
        <taxon>Tepidimonas</taxon>
    </lineage>
</organism>
<dbReference type="RefSeq" id="WP_143898286.1">
    <property type="nucleotide sequence ID" value="NZ_CP083911.1"/>
</dbReference>
<dbReference type="Pfam" id="PF07992">
    <property type="entry name" value="Pyr_redox_2"/>
    <property type="match status" value="1"/>
</dbReference>
<proteinExistence type="inferred from homology"/>
<keyword evidence="3 5" id="KW-0521">NADP</keyword>
<feature type="binding site" evidence="5">
    <location>
        <position position="91"/>
    </location>
    <ligand>
        <name>FAD</name>
        <dbReference type="ChEBI" id="CHEBI:57692"/>
    </ligand>
</feature>
<dbReference type="EC" id="1.18.1.2" evidence="5"/>
<dbReference type="OrthoDB" id="9806179at2"/>
<dbReference type="PANTHER" id="PTHR48105">
    <property type="entry name" value="THIOREDOXIN REDUCTASE 1-RELATED-RELATED"/>
    <property type="match status" value="1"/>
</dbReference>
<keyword evidence="1 5" id="KW-0285">Flavoprotein</keyword>
<keyword evidence="8" id="KW-1185">Reference proteome</keyword>
<evidence type="ECO:0000256" key="4">
    <source>
        <dbReference type="ARBA" id="ARBA00023002"/>
    </source>
</evidence>
<evidence type="ECO:0000256" key="1">
    <source>
        <dbReference type="ARBA" id="ARBA00022630"/>
    </source>
</evidence>
<dbReference type="Proteomes" id="UP000317763">
    <property type="component" value="Unassembled WGS sequence"/>
</dbReference>
<dbReference type="InterPro" id="IPR023753">
    <property type="entry name" value="FAD/NAD-binding_dom"/>
</dbReference>
<evidence type="ECO:0000256" key="5">
    <source>
        <dbReference type="HAMAP-Rule" id="MF_01685"/>
    </source>
</evidence>
<accession>A0A554X2M0</accession>